<evidence type="ECO:0000256" key="1">
    <source>
        <dbReference type="SAM" id="Phobius"/>
    </source>
</evidence>
<feature type="transmembrane region" description="Helical" evidence="1">
    <location>
        <begin position="31"/>
        <end position="52"/>
    </location>
</feature>
<feature type="transmembrane region" description="Helical" evidence="1">
    <location>
        <begin position="130"/>
        <end position="152"/>
    </location>
</feature>
<gene>
    <name evidence="2" type="ORF">DSL72_004648</name>
</gene>
<proteinExistence type="predicted"/>
<name>A0A8A3P7R3_9HELO</name>
<keyword evidence="1" id="KW-0472">Membrane</keyword>
<dbReference type="Proteomes" id="UP000672032">
    <property type="component" value="Chromosome 1"/>
</dbReference>
<feature type="transmembrane region" description="Helical" evidence="1">
    <location>
        <begin position="59"/>
        <end position="81"/>
    </location>
</feature>
<reference evidence="2" key="1">
    <citation type="submission" date="2020-10" db="EMBL/GenBank/DDBJ databases">
        <title>Genome Sequence of Monilinia vaccinii-corymbosi Sheds Light on Mummy Berry Disease Infection of Blueberry and Mating Type.</title>
        <authorList>
            <person name="Yow A.G."/>
            <person name="Zhang Y."/>
            <person name="Bansal K."/>
            <person name="Eacker S.M."/>
            <person name="Sullivan S."/>
            <person name="Liachko I."/>
            <person name="Cubeta M.A."/>
            <person name="Rollins J.A."/>
            <person name="Ashrafi H."/>
        </authorList>
    </citation>
    <scope>NUCLEOTIDE SEQUENCE</scope>
    <source>
        <strain evidence="2">RL-1</strain>
    </source>
</reference>
<evidence type="ECO:0000313" key="3">
    <source>
        <dbReference type="Proteomes" id="UP000672032"/>
    </source>
</evidence>
<feature type="transmembrane region" description="Helical" evidence="1">
    <location>
        <begin position="195"/>
        <end position="217"/>
    </location>
</feature>
<sequence length="235" mass="26518">MQTLAAECFPFYVLLLYIVVISFPWRYADHAWSYFVLRIFIALVFLGLDVFLMIESQRILTAVYGLQGLSLLLSFMIQVMISSRLVIGTFTIDSFRDGPFPWILSAFVLAVLGLLFPAFVFILRESYSDLSHILVVAGSVLGYGFLGCLAMGQLDRSGLLGNQYMKAFAPLFIAGITLVAMPTSVLFLCWHDTAVFLLIQAILSSTVSTFWIILMFYKLEDRNNSLDHVFHIEGY</sequence>
<accession>A0A8A3P7R3</accession>
<evidence type="ECO:0000313" key="2">
    <source>
        <dbReference type="EMBL" id="QSZ30128.1"/>
    </source>
</evidence>
<feature type="transmembrane region" description="Helical" evidence="1">
    <location>
        <begin position="167"/>
        <end position="188"/>
    </location>
</feature>
<feature type="transmembrane region" description="Helical" evidence="1">
    <location>
        <begin position="101"/>
        <end position="123"/>
    </location>
</feature>
<dbReference type="AlphaFoldDB" id="A0A8A3P7R3"/>
<protein>
    <submittedName>
        <fullName evidence="2">Uncharacterized protein</fullName>
    </submittedName>
</protein>
<keyword evidence="1" id="KW-1133">Transmembrane helix</keyword>
<keyword evidence="3" id="KW-1185">Reference proteome</keyword>
<keyword evidence="1" id="KW-0812">Transmembrane</keyword>
<dbReference type="OrthoDB" id="3520032at2759"/>
<feature type="transmembrane region" description="Helical" evidence="1">
    <location>
        <begin position="9"/>
        <end position="25"/>
    </location>
</feature>
<organism evidence="2 3">
    <name type="scientific">Monilinia vaccinii-corymbosi</name>
    <dbReference type="NCBI Taxonomy" id="61207"/>
    <lineage>
        <taxon>Eukaryota</taxon>
        <taxon>Fungi</taxon>
        <taxon>Dikarya</taxon>
        <taxon>Ascomycota</taxon>
        <taxon>Pezizomycotina</taxon>
        <taxon>Leotiomycetes</taxon>
        <taxon>Helotiales</taxon>
        <taxon>Sclerotiniaceae</taxon>
        <taxon>Monilinia</taxon>
    </lineage>
</organism>
<dbReference type="EMBL" id="CP063405">
    <property type="protein sequence ID" value="QSZ30128.1"/>
    <property type="molecule type" value="Genomic_DNA"/>
</dbReference>